<name>A0AAQ1NU79_LEPIR</name>
<dbReference type="EMBL" id="OEJX01000007">
    <property type="protein sequence ID" value="SOR60182.1"/>
    <property type="molecule type" value="Genomic_DNA"/>
</dbReference>
<comment type="caution">
    <text evidence="1">The sequence shown here is derived from an EMBL/GenBank/DDBJ whole genome shotgun (WGS) entry which is preliminary data.</text>
</comment>
<dbReference type="AlphaFoldDB" id="A0AAQ1NU79"/>
<organism evidence="1 2">
    <name type="scientific">Leptospira interrogans serovar Manilae</name>
    <dbReference type="NCBI Taxonomy" id="214675"/>
    <lineage>
        <taxon>Bacteria</taxon>
        <taxon>Pseudomonadati</taxon>
        <taxon>Spirochaetota</taxon>
        <taxon>Spirochaetia</taxon>
        <taxon>Leptospirales</taxon>
        <taxon>Leptospiraceae</taxon>
        <taxon>Leptospira</taxon>
    </lineage>
</organism>
<proteinExistence type="predicted"/>
<evidence type="ECO:0000313" key="1">
    <source>
        <dbReference type="EMBL" id="SOR60182.1"/>
    </source>
</evidence>
<dbReference type="Proteomes" id="UP000234460">
    <property type="component" value="Chromosome LMANV2"/>
</dbReference>
<accession>A0AAQ1NU79</accession>
<protein>
    <submittedName>
        <fullName evidence="1">Uncharacterized protein</fullName>
    </submittedName>
</protein>
<gene>
    <name evidence="1" type="ORF">LMANV2_150034</name>
</gene>
<reference evidence="1 2" key="1">
    <citation type="submission" date="2017-11" db="EMBL/GenBank/DDBJ databases">
        <authorList>
            <person name="Lechat P."/>
        </authorList>
    </citation>
    <scope>NUCLEOTIDE SEQUENCE [LARGE SCALE GENOMIC DNA]</scope>
    <source>
        <strain evidence="1">L495</strain>
    </source>
</reference>
<sequence>MIVICMALGFSLFEILPKLHVCLSCGYRKSLNWDNPFLNLKNHFLTFHTLMTEFVSFLKE</sequence>
<evidence type="ECO:0000313" key="2">
    <source>
        <dbReference type="Proteomes" id="UP000234460"/>
    </source>
</evidence>